<evidence type="ECO:0000256" key="7">
    <source>
        <dbReference type="ARBA" id="ARBA00023170"/>
    </source>
</evidence>
<dbReference type="Pfam" id="PF13715">
    <property type="entry name" value="CarbopepD_reg_2"/>
    <property type="match status" value="1"/>
</dbReference>
<keyword evidence="6" id="KW-0472">Membrane</keyword>
<evidence type="ECO:0000256" key="3">
    <source>
        <dbReference type="ARBA" id="ARBA00022692"/>
    </source>
</evidence>
<dbReference type="InterPro" id="IPR008969">
    <property type="entry name" value="CarboxyPept-like_regulatory"/>
</dbReference>
<evidence type="ECO:0000256" key="2">
    <source>
        <dbReference type="ARBA" id="ARBA00022448"/>
    </source>
</evidence>
<evidence type="ECO:0000259" key="10">
    <source>
        <dbReference type="Pfam" id="PF07715"/>
    </source>
</evidence>
<dbReference type="GO" id="GO:0044718">
    <property type="term" value="P:siderophore transmembrane transport"/>
    <property type="evidence" value="ECO:0007669"/>
    <property type="project" value="TreeGrafter"/>
</dbReference>
<keyword evidence="8" id="KW-0998">Cell outer membrane</keyword>
<dbReference type="NCBIfam" id="TIGR04057">
    <property type="entry name" value="SusC_RagA_signa"/>
    <property type="match status" value="1"/>
</dbReference>
<dbReference type="InterPro" id="IPR000531">
    <property type="entry name" value="Beta-barrel_TonB"/>
</dbReference>
<dbReference type="PROSITE" id="PS51257">
    <property type="entry name" value="PROKAR_LIPOPROTEIN"/>
    <property type="match status" value="1"/>
</dbReference>
<evidence type="ECO:0000256" key="4">
    <source>
        <dbReference type="ARBA" id="ARBA00022729"/>
    </source>
</evidence>
<dbReference type="GO" id="GO:0015344">
    <property type="term" value="F:siderophore uptake transmembrane transporter activity"/>
    <property type="evidence" value="ECO:0007669"/>
    <property type="project" value="TreeGrafter"/>
</dbReference>
<feature type="domain" description="TonB-dependent receptor-like beta-barrel" evidence="9">
    <location>
        <begin position="395"/>
        <end position="814"/>
    </location>
</feature>
<dbReference type="SUPFAM" id="SSF56935">
    <property type="entry name" value="Porins"/>
    <property type="match status" value="1"/>
</dbReference>
<dbReference type="AlphaFoldDB" id="A0A3B0TMR3"/>
<evidence type="ECO:0000256" key="8">
    <source>
        <dbReference type="ARBA" id="ARBA00023237"/>
    </source>
</evidence>
<accession>A0A3B0TMR3</accession>
<dbReference type="InterPro" id="IPR023997">
    <property type="entry name" value="TonB-dep_OMP_SusC/RagA_CS"/>
</dbReference>
<comment type="subcellular location">
    <subcellularLocation>
        <location evidence="1">Cell outer membrane</location>
        <topology evidence="1">Multi-pass membrane protein</topology>
    </subcellularLocation>
</comment>
<dbReference type="Gene3D" id="2.170.130.10">
    <property type="entry name" value="TonB-dependent receptor, plug domain"/>
    <property type="match status" value="1"/>
</dbReference>
<evidence type="ECO:0000256" key="1">
    <source>
        <dbReference type="ARBA" id="ARBA00004571"/>
    </source>
</evidence>
<keyword evidence="7" id="KW-0675">Receptor</keyword>
<dbReference type="InterPro" id="IPR012910">
    <property type="entry name" value="Plug_dom"/>
</dbReference>
<keyword evidence="4" id="KW-0732">Signal</keyword>
<reference evidence="11" key="1">
    <citation type="submission" date="2018-06" db="EMBL/GenBank/DDBJ databases">
        <authorList>
            <person name="Zhirakovskaya E."/>
        </authorList>
    </citation>
    <scope>NUCLEOTIDE SEQUENCE</scope>
</reference>
<dbReference type="Gene3D" id="2.60.40.1120">
    <property type="entry name" value="Carboxypeptidase-like, regulatory domain"/>
    <property type="match status" value="1"/>
</dbReference>
<dbReference type="EMBL" id="UOEP01000074">
    <property type="protein sequence ID" value="VAW17483.1"/>
    <property type="molecule type" value="Genomic_DNA"/>
</dbReference>
<dbReference type="InterPro" id="IPR036942">
    <property type="entry name" value="Beta-barrel_TonB_sf"/>
</dbReference>
<dbReference type="Gene3D" id="2.40.170.20">
    <property type="entry name" value="TonB-dependent receptor, beta-barrel domain"/>
    <property type="match status" value="1"/>
</dbReference>
<dbReference type="GO" id="GO:0009279">
    <property type="term" value="C:cell outer membrane"/>
    <property type="evidence" value="ECO:0007669"/>
    <property type="project" value="UniProtKB-SubCell"/>
</dbReference>
<dbReference type="Pfam" id="PF00593">
    <property type="entry name" value="TonB_dep_Rec_b-barrel"/>
    <property type="match status" value="1"/>
</dbReference>
<dbReference type="InterPro" id="IPR037066">
    <property type="entry name" value="Plug_dom_sf"/>
</dbReference>
<dbReference type="NCBIfam" id="TIGR04056">
    <property type="entry name" value="OMP_RagA_SusC"/>
    <property type="match status" value="1"/>
</dbReference>
<evidence type="ECO:0000256" key="5">
    <source>
        <dbReference type="ARBA" id="ARBA00023077"/>
    </source>
</evidence>
<evidence type="ECO:0000259" key="9">
    <source>
        <dbReference type="Pfam" id="PF00593"/>
    </source>
</evidence>
<feature type="domain" description="TonB-dependent receptor plug" evidence="10">
    <location>
        <begin position="119"/>
        <end position="234"/>
    </location>
</feature>
<dbReference type="SUPFAM" id="SSF49464">
    <property type="entry name" value="Carboxypeptidase regulatory domain-like"/>
    <property type="match status" value="1"/>
</dbReference>
<keyword evidence="5" id="KW-0798">TonB box</keyword>
<protein>
    <submittedName>
        <fullName evidence="11">Outer membrane TonB-dependent transporter, utilization system for glycans and polysaccharides (PUL), SusC family</fullName>
    </submittedName>
</protein>
<keyword evidence="2" id="KW-0813">Transport</keyword>
<gene>
    <name evidence="11" type="ORF">MNBD_BACTEROID01-40</name>
</gene>
<dbReference type="PANTHER" id="PTHR30069">
    <property type="entry name" value="TONB-DEPENDENT OUTER MEMBRANE RECEPTOR"/>
    <property type="match status" value="1"/>
</dbReference>
<sequence length="1014" mass="111117">MGIIHKNLKLFLFFAMLLSCTAGYAQQKTITGKVTDGSTGEALPGVTIVVEGTTYGTITNINGEYTINVEAGQVLAFSYIGYVTQQIVVGEEPVINVVLPVDTEQLEEVVVIGYGQVKKSDATGSVSVVDAKDFNKGAITSPQELLMGKSAGVSIITNSGAPGSGATIRIRGGSSMRASNDPLIIIDGFPIDNGNVSGSSNALSTINPNDIESFTVLKDASATAIYGSRASNGVIIITTKKGKAGQKLEVNYNSNFSVSKASGFIDVFSGDEFRGLAATIAANNSIGLTPSDLSRLGNANTDWQDEIYRTALSFEHNLSLTGAVGGTPFRISYGNTNQNGILRTTNFTRNTLDIGVDPSFLENRLQVNIKLKGSYTKNDFGNTGAIGAAVAYDPTQPVMNGNTRFDGYHTWVNISDVLPDGSLNPNGYPNPLGVSNPVALLEQTDNRSTVKRVIGNIILNYNFKYIPGLRANLNTGYDILKSAGHNNAPDSAPWTFRQGIGQKNDYDQKNSNELFDFYLNYVKDIDAISSKIDVTAGYSWQHFKREGSTFNRNGDGSVVTENSSYINENFLVSFFGRVNYTLKDKYLLTVTLRNDGSSRFSKDNRWGLFPAAAFAWKINKENFLANFEPLSDLKLRLGYGITGQQDISTNYYPYLPVYRKSEGGALYQFGNKFYNTLRPSPYDANIKWEETTTYNIGLDFGFFNNKINGSLDIYQRKTKDLINNIPIAAGSNFSNFLVTNVGNLENKGAELTINARPVSKRDISWDLGFNISYNENKVTKLTKTDDPNYPGVDAGSISGGVGNFIQNISVGYPINSFFVYQQVYNTNGMPIEGVYVDLSGNGGNVTSSNLNKYRYKDPAADVLMGISSRVMYKQFDLSFSGRVSLGNYVYNNVASDRALYSSMYNQSGFFNNLPKWVNNTGFSNTQYWSDYYVENASFFRMDNITLGYDLTKALNNTVSSRISFTVQNAFIITKYTGLDPEIGATGDANRPTLGIDNNIYPRPRVFLFGVNFTF</sequence>
<dbReference type="PROSITE" id="PS52016">
    <property type="entry name" value="TONB_DEPENDENT_REC_3"/>
    <property type="match status" value="1"/>
</dbReference>
<dbReference type="FunFam" id="2.170.130.10:FF:000008">
    <property type="entry name" value="SusC/RagA family TonB-linked outer membrane protein"/>
    <property type="match status" value="1"/>
</dbReference>
<name>A0A3B0TMR3_9ZZZZ</name>
<keyword evidence="3" id="KW-0812">Transmembrane</keyword>
<evidence type="ECO:0000256" key="6">
    <source>
        <dbReference type="ARBA" id="ARBA00023136"/>
    </source>
</evidence>
<dbReference type="InterPro" id="IPR039426">
    <property type="entry name" value="TonB-dep_rcpt-like"/>
</dbReference>
<organism evidence="11">
    <name type="scientific">hydrothermal vent metagenome</name>
    <dbReference type="NCBI Taxonomy" id="652676"/>
    <lineage>
        <taxon>unclassified sequences</taxon>
        <taxon>metagenomes</taxon>
        <taxon>ecological metagenomes</taxon>
    </lineage>
</organism>
<evidence type="ECO:0000313" key="11">
    <source>
        <dbReference type="EMBL" id="VAW17483.1"/>
    </source>
</evidence>
<proteinExistence type="predicted"/>
<dbReference type="InterPro" id="IPR023996">
    <property type="entry name" value="TonB-dep_OMP_SusC/RagA"/>
</dbReference>
<dbReference type="Pfam" id="PF07715">
    <property type="entry name" value="Plug"/>
    <property type="match status" value="1"/>
</dbReference>
<dbReference type="PANTHER" id="PTHR30069:SF29">
    <property type="entry name" value="HEMOGLOBIN AND HEMOGLOBIN-HAPTOGLOBIN-BINDING PROTEIN 1-RELATED"/>
    <property type="match status" value="1"/>
</dbReference>